<comment type="caution">
    <text evidence="1">The sequence shown here is derived from an EMBL/GenBank/DDBJ whole genome shotgun (WGS) entry which is preliminary data.</text>
</comment>
<evidence type="ECO:0000313" key="1">
    <source>
        <dbReference type="EMBL" id="RVU33561.1"/>
    </source>
</evidence>
<sequence>MSVSIAAIAEATARFAADELKAFRAFIDVSKALKGAVKTQQNQAADTFNAMQAALDSLQQPVAANGLAVIAVLEADAAYLKALQAVTLLPADVNQPAVSLAYMQEFLQQVDTTMAHQIQSADSEGAQGDE</sequence>
<name>A0A437QG88_9GAMM</name>
<dbReference type="EMBL" id="SACS01000020">
    <property type="protein sequence ID" value="RVU33561.1"/>
    <property type="molecule type" value="Genomic_DNA"/>
</dbReference>
<accession>A0A437QG88</accession>
<keyword evidence="2" id="KW-1185">Reference proteome</keyword>
<dbReference type="AlphaFoldDB" id="A0A437QG88"/>
<reference evidence="1 2" key="1">
    <citation type="submission" date="2019-01" db="EMBL/GenBank/DDBJ databases">
        <authorList>
            <person name="Chen W.-M."/>
        </authorList>
    </citation>
    <scope>NUCLEOTIDE SEQUENCE [LARGE SCALE GENOMIC DNA]</scope>
    <source>
        <strain evidence="1 2">KYPC3</strain>
    </source>
</reference>
<proteinExistence type="predicted"/>
<organism evidence="1 2">
    <name type="scientific">Rheinheimera riviphila</name>
    <dbReference type="NCBI Taxonomy" id="1834037"/>
    <lineage>
        <taxon>Bacteria</taxon>
        <taxon>Pseudomonadati</taxon>
        <taxon>Pseudomonadota</taxon>
        <taxon>Gammaproteobacteria</taxon>
        <taxon>Chromatiales</taxon>
        <taxon>Chromatiaceae</taxon>
        <taxon>Rheinheimera</taxon>
    </lineage>
</organism>
<gene>
    <name evidence="1" type="ORF">EOE67_16220</name>
</gene>
<dbReference type="Proteomes" id="UP000283077">
    <property type="component" value="Unassembled WGS sequence"/>
</dbReference>
<dbReference type="OrthoDB" id="9834014at2"/>
<dbReference type="RefSeq" id="WP_127700389.1">
    <property type="nucleotide sequence ID" value="NZ_SACS01000020.1"/>
</dbReference>
<protein>
    <submittedName>
        <fullName evidence="1">Uncharacterized protein</fullName>
    </submittedName>
</protein>
<evidence type="ECO:0000313" key="2">
    <source>
        <dbReference type="Proteomes" id="UP000283077"/>
    </source>
</evidence>